<reference evidence="5" key="1">
    <citation type="submission" date="2021-12" db="EMBL/GenBank/DDBJ databases">
        <authorList>
            <person name="King R."/>
        </authorList>
    </citation>
    <scope>NUCLEOTIDE SEQUENCE</scope>
</reference>
<feature type="region of interest" description="Disordered" evidence="2">
    <location>
        <begin position="775"/>
        <end position="802"/>
    </location>
</feature>
<evidence type="ECO:0000313" key="6">
    <source>
        <dbReference type="Proteomes" id="UP001154114"/>
    </source>
</evidence>
<feature type="compositionally biased region" description="Polar residues" evidence="2">
    <location>
        <begin position="824"/>
        <end position="838"/>
    </location>
</feature>
<dbReference type="Pfam" id="PF14648">
    <property type="entry name" value="FAM91_C"/>
    <property type="match status" value="2"/>
</dbReference>
<evidence type="ECO:0000313" key="5">
    <source>
        <dbReference type="EMBL" id="CAH0590445.1"/>
    </source>
</evidence>
<evidence type="ECO:0000256" key="1">
    <source>
        <dbReference type="ARBA" id="ARBA00010319"/>
    </source>
</evidence>
<evidence type="ECO:0008006" key="7">
    <source>
        <dbReference type="Google" id="ProtNLM"/>
    </source>
</evidence>
<dbReference type="Proteomes" id="UP001154114">
    <property type="component" value="Chromosome 18"/>
</dbReference>
<feature type="compositionally biased region" description="Basic and acidic residues" evidence="2">
    <location>
        <begin position="779"/>
        <end position="794"/>
    </location>
</feature>
<name>A0A9P0FU22_CHRIL</name>
<dbReference type="InterPro" id="IPR039199">
    <property type="entry name" value="FAM91"/>
</dbReference>
<organism evidence="5 6">
    <name type="scientific">Chrysodeixis includens</name>
    <name type="common">Soybean looper</name>
    <name type="synonym">Pseudoplusia includens</name>
    <dbReference type="NCBI Taxonomy" id="689277"/>
    <lineage>
        <taxon>Eukaryota</taxon>
        <taxon>Metazoa</taxon>
        <taxon>Ecdysozoa</taxon>
        <taxon>Arthropoda</taxon>
        <taxon>Hexapoda</taxon>
        <taxon>Insecta</taxon>
        <taxon>Pterygota</taxon>
        <taxon>Neoptera</taxon>
        <taxon>Endopterygota</taxon>
        <taxon>Lepidoptera</taxon>
        <taxon>Glossata</taxon>
        <taxon>Ditrysia</taxon>
        <taxon>Noctuoidea</taxon>
        <taxon>Noctuidae</taxon>
        <taxon>Plusiinae</taxon>
        <taxon>Chrysodeixis</taxon>
    </lineage>
</organism>
<dbReference type="Pfam" id="PF14647">
    <property type="entry name" value="FAM91_N"/>
    <property type="match status" value="1"/>
</dbReference>
<gene>
    <name evidence="5" type="ORF">CINC_LOCUS4952</name>
</gene>
<dbReference type="InterPro" id="IPR028097">
    <property type="entry name" value="FAM91_C_dom"/>
</dbReference>
<dbReference type="InterPro" id="IPR028091">
    <property type="entry name" value="FAM91_N_dom"/>
</dbReference>
<comment type="similarity">
    <text evidence="1">Belongs to the FAM91 family.</text>
</comment>
<accession>A0A9P0FU22</accession>
<feature type="domain" description="FAM91 N-terminal" evidence="3">
    <location>
        <begin position="8"/>
        <end position="310"/>
    </location>
</feature>
<evidence type="ECO:0000256" key="2">
    <source>
        <dbReference type="SAM" id="MobiDB-lite"/>
    </source>
</evidence>
<proteinExistence type="inferred from homology"/>
<feature type="region of interest" description="Disordered" evidence="2">
    <location>
        <begin position="818"/>
        <end position="838"/>
    </location>
</feature>
<evidence type="ECO:0000259" key="3">
    <source>
        <dbReference type="Pfam" id="PF14647"/>
    </source>
</evidence>
<keyword evidence="6" id="KW-1185">Reference proteome</keyword>
<dbReference type="PANTHER" id="PTHR28441">
    <property type="entry name" value="PROTEIN FAM91A1"/>
    <property type="match status" value="1"/>
</dbReference>
<dbReference type="EMBL" id="LR824021">
    <property type="protein sequence ID" value="CAH0590445.1"/>
    <property type="molecule type" value="Genomic_DNA"/>
</dbReference>
<evidence type="ECO:0000259" key="4">
    <source>
        <dbReference type="Pfam" id="PF14648"/>
    </source>
</evidence>
<protein>
    <recommendedName>
        <fullName evidence="7">Protein FAM91A1</fullName>
    </recommendedName>
</protein>
<feature type="domain" description="FAM91 C-terminal" evidence="4">
    <location>
        <begin position="369"/>
        <end position="648"/>
    </location>
</feature>
<dbReference type="AlphaFoldDB" id="A0A9P0FU22"/>
<dbReference type="OrthoDB" id="275996at2759"/>
<sequence length="982" mass="108936">MEDEIEECIRKKIQWPLLPATVKKLLGDSPKEYERYIFEFSIKNQLRYRGSLVRTVRKDEKKYYETLIQNSIQRLMLYPYHLADMIVKGLRITPFIYYVEVVALLIELEKSYDTMPNFTAADCLRLLGIGRNEYLELVAKSRSLGRRGRSKAIRALLPRVPLNIPMQPWWRVELGYVLEDDVKPLSESERAVIDLLIDRGSQTAGTLDYHVVKNLYRRGLIYLDVPITAADKVSVPPLKGFVMNRIAGDYFETLLYKVFVSIDEHTSVADLATVLQVECELVKQAVSLYCRLGFANNMQPPPVAPQHHSWRDAVTTHNHQPYRQISPLTFDPSMDEDAIQMEPVILKQTPSTSKQSPEETSEVASNGGRRVAILFDSTLAAYLMMGNLSPDLKSHAVTLFEVGKLPDESLDSLLMELDKVVADPEIEGEARRYLAAAACLRIALRTLRPRLRPLDLLRCEALHALGAAARTRLLSTKYKLAVSTAPLCREARAGLAAGALPHVGPAPPEAHTPWMRLYLYHTAGYGPPTLLLTKGTQLRAVPRLLLGYSRVTVSWWGAEAALEAAGGAAGALAAAPALLAANTALRRGPVLLQAAGVRRPAPLRHLIFPPEADPSPESQAMWTRHAGLRRLLKQLRLTRSVGYVTLADIGVPDLGCARPPDTVQLVQTRKKKDICGMAKPISEVSLSSTESAEKYTEEYSKTLTRLQSPIESHFAVTPTIESKNSSPANGFTSAECGQLLCDELDNLALDDISKHTQSKESIACSDDLVPIHSSSTSIEDLKSDNKKHSKENSSKESIAMSDDLVAINSMSASSENLSKKCDKSASQSENQSVSQSINQLNDLLSPAEESISMFTQLSDKLTEMSAAEADSGVDTAHNASDDETCRPERWTILDLQFGIPLFDEALCEKTCKCIVDRIAKPELLEKVKEDNDFIRADILKFVSQCQYYPGEDMGIVKRGTLVPLPRKNLAFENGRISEWTGK</sequence>
<feature type="domain" description="FAM91 C-terminal" evidence="4">
    <location>
        <begin position="820"/>
        <end position="977"/>
    </location>
</feature>
<dbReference type="PANTHER" id="PTHR28441:SF2">
    <property type="entry name" value="PROTEIN FAM91A1"/>
    <property type="match status" value="1"/>
</dbReference>